<comment type="caution">
    <text evidence="1">The sequence shown here is derived from an EMBL/GenBank/DDBJ whole genome shotgun (WGS) entry which is preliminary data.</text>
</comment>
<reference evidence="2" key="1">
    <citation type="journal article" date="2016" name="Nat. Commun.">
        <title>The Gonium pectorale genome demonstrates co-option of cell cycle regulation during the evolution of multicellularity.</title>
        <authorList>
            <person name="Hanschen E.R."/>
            <person name="Marriage T.N."/>
            <person name="Ferris P.J."/>
            <person name="Hamaji T."/>
            <person name="Toyoda A."/>
            <person name="Fujiyama A."/>
            <person name="Neme R."/>
            <person name="Noguchi H."/>
            <person name="Minakuchi Y."/>
            <person name="Suzuki M."/>
            <person name="Kawai-Toyooka H."/>
            <person name="Smith D.R."/>
            <person name="Sparks H."/>
            <person name="Anderson J."/>
            <person name="Bakaric R."/>
            <person name="Luria V."/>
            <person name="Karger A."/>
            <person name="Kirschner M.W."/>
            <person name="Durand P.M."/>
            <person name="Michod R.E."/>
            <person name="Nozaki H."/>
            <person name="Olson B.J."/>
        </authorList>
    </citation>
    <scope>NUCLEOTIDE SEQUENCE [LARGE SCALE GENOMIC DNA]</scope>
    <source>
        <strain evidence="2">NIES-2863</strain>
    </source>
</reference>
<accession>A0A150GU68</accession>
<dbReference type="SUPFAM" id="SSF53067">
    <property type="entry name" value="Actin-like ATPase domain"/>
    <property type="match status" value="2"/>
</dbReference>
<evidence type="ECO:0000313" key="2">
    <source>
        <dbReference type="Proteomes" id="UP000075714"/>
    </source>
</evidence>
<evidence type="ECO:0000313" key="1">
    <source>
        <dbReference type="EMBL" id="KXZ53293.1"/>
    </source>
</evidence>
<dbReference type="PANTHER" id="PTHR14187">
    <property type="entry name" value="ALPHA KINASE/ELONGATION FACTOR 2 KINASE"/>
    <property type="match status" value="1"/>
</dbReference>
<dbReference type="STRING" id="33097.A0A150GU68"/>
<sequence>MPMRVATHDRWPDQPTPDAKTRTALLYRGDVVVAWGWTAVKRWTEMSSKERASHTYLEHFKLLLEDGAVDGVDTVCPLPPGVTRLQAVADFLGEMRKYLRDHLRRTGVILKSEDATWALTVPAIWSDAAKTRMREAAFRAGLTTAVDSRSLLLTLEPEAAALAAVVKDHASLTSTIARLASVSLAGTAASGVTLVDGDVVLVLDCGGGTVDVTLHGVRGNGVTMRLEEKVAGRGALAGGAHVDAAAMSLVRELLGGDVWDAWKEDHPAELTKLKAKWELSKRAFFGDQVASGMSSPAAPGVVMGWPGTMVRPAHVHSGDVRLQLPERLGDQLGSKALKALSTPSRDRGWVSADRSLVLPAEVVAKEVFDPVVDQVLELMADMLYEGRSTGTICNKVLLAGGFARSPYLQSRVRQVLPAGTNLLLPTDPGAAVVTGAAIFGALPAMVSGRRTRLSYGVGTSRPWTSEDAIHSAMKGTPIKVWNGEEKSWYADKAYCAFVKRNDLVNVGHIVKNFTPFSRAHTAVEFQLYGTRDNTAAYTTDSGMDKLATISLQLPTGWAAAVCRASDYKMECEFRFGATEFSVVASDSRSKNAVATTVTWDADLA</sequence>
<protein>
    <submittedName>
        <fullName evidence="1">Uncharacterized protein</fullName>
    </submittedName>
</protein>
<gene>
    <name evidence="1" type="ORF">GPECTOR_7g1187</name>
</gene>
<dbReference type="InterPro" id="IPR043129">
    <property type="entry name" value="ATPase_NBD"/>
</dbReference>
<dbReference type="Proteomes" id="UP000075714">
    <property type="component" value="Unassembled WGS sequence"/>
</dbReference>
<organism evidence="1 2">
    <name type="scientific">Gonium pectorale</name>
    <name type="common">Green alga</name>
    <dbReference type="NCBI Taxonomy" id="33097"/>
    <lineage>
        <taxon>Eukaryota</taxon>
        <taxon>Viridiplantae</taxon>
        <taxon>Chlorophyta</taxon>
        <taxon>core chlorophytes</taxon>
        <taxon>Chlorophyceae</taxon>
        <taxon>CS clade</taxon>
        <taxon>Chlamydomonadales</taxon>
        <taxon>Volvocaceae</taxon>
        <taxon>Gonium</taxon>
    </lineage>
</organism>
<dbReference type="PANTHER" id="PTHR14187:SF5">
    <property type="entry name" value="HEAT SHOCK 70 KDA PROTEIN 12A"/>
    <property type="match status" value="1"/>
</dbReference>
<dbReference type="OrthoDB" id="542748at2759"/>
<dbReference type="AlphaFoldDB" id="A0A150GU68"/>
<dbReference type="Gene3D" id="3.30.420.40">
    <property type="match status" value="3"/>
</dbReference>
<name>A0A150GU68_GONPE</name>
<keyword evidence="2" id="KW-1185">Reference proteome</keyword>
<dbReference type="EMBL" id="LSYV01000008">
    <property type="protein sequence ID" value="KXZ53293.1"/>
    <property type="molecule type" value="Genomic_DNA"/>
</dbReference>
<proteinExistence type="predicted"/>